<dbReference type="AlphaFoldDB" id="A0A9P5TIB5"/>
<accession>A0A9P5TIB5</accession>
<dbReference type="InterPro" id="IPR024983">
    <property type="entry name" value="CHAT_dom"/>
</dbReference>
<proteinExistence type="predicted"/>
<evidence type="ECO:0000256" key="1">
    <source>
        <dbReference type="SAM" id="MobiDB-lite"/>
    </source>
</evidence>
<keyword evidence="4" id="KW-1185">Reference proteome</keyword>
<feature type="region of interest" description="Disordered" evidence="1">
    <location>
        <begin position="290"/>
        <end position="321"/>
    </location>
</feature>
<dbReference type="Proteomes" id="UP000724874">
    <property type="component" value="Unassembled WGS sequence"/>
</dbReference>
<dbReference type="EMBL" id="JADNYJ010000110">
    <property type="protein sequence ID" value="KAF8884223.1"/>
    <property type="molecule type" value="Genomic_DNA"/>
</dbReference>
<sequence>MHAEETESWLERNARYKSEKDKILETDPKSFEDISAQQGSEDNIQLFRYFPWPQRMPRDILFPHQLGDFYLMRFERTEDKFNSPALPNFQEHRKWRRDPCDEIILCYEAAIDLAPPDYVAKTDLFQKLAFMLLWRFEVDMEFEDFRRAFLYLQNALDLDGSLTCHERTIRIGWWFLHSFADISGMNNMSNRFPSRLNRLFRHMFLTFYSGGHRTRPINYEELARDVAMFGDHPTLSLLISTSRRNVDVLTCHGLETLAAWYAQRYLCCDRGEDLDDAIAVQNHALLQRMDARKEEQDDEESDSDNDVDEPRRKPRRSKARRRGGLDGDVAVVACGQQLAVWLKLRYEKRRSEEDLECMRALLIKLVMSYSDPTGMYECAFLFSELPLPPQIPYALYDRAILGLHTLAALSLGLGGPLDSMLRLHDSTAFVSKIAAMAISDGHPVKAVEWLENSCSLIWNKITSLGKSAVIVDLERRKFYTSTLSFRMMEAIHQRVLQSTYVDGNLLMRHLTDGPVIMLNASIFGCHALVLRPGVGPKCLPLISLTFERVSGWEKAFQNLLSSLGANIRGEERKDRPSKSPRSTDDDMFQKLLEEIWVALVEPILQFIWTREELMKLVKAKHLPRVWWCRTGPFSFLPIHAAGLYTSCGPQIRLTDFAISSYLPSLSSAISKPPITVPSEFRLLVVAQPSTPDLPTLPGVTQEVASIEKRAHSVQKIILTGEQATKTAVKEEAASAVWLHAACHGKQNGTHSSFALYDGPLSLHRLAALPHLAAAEFAFLSACETATGDSDLSGEAMHLAGGLYRLGYRSVIATMFSVRDRDAPFVADKVYEQLFEDKRPDYRKAAQALHRAIHLLQEVNGRGNFRAWVPFLHIGD</sequence>
<evidence type="ECO:0000313" key="4">
    <source>
        <dbReference type="Proteomes" id="UP000724874"/>
    </source>
</evidence>
<dbReference type="OrthoDB" id="9991317at2759"/>
<evidence type="ECO:0000313" key="3">
    <source>
        <dbReference type="EMBL" id="KAF8884223.1"/>
    </source>
</evidence>
<comment type="caution">
    <text evidence="3">The sequence shown here is derived from an EMBL/GenBank/DDBJ whole genome shotgun (WGS) entry which is preliminary data.</text>
</comment>
<feature type="compositionally biased region" description="Basic residues" evidence="1">
    <location>
        <begin position="312"/>
        <end position="321"/>
    </location>
</feature>
<name>A0A9P5TIB5_GYMJU</name>
<reference evidence="3" key="1">
    <citation type="submission" date="2020-11" db="EMBL/GenBank/DDBJ databases">
        <authorList>
            <consortium name="DOE Joint Genome Institute"/>
            <person name="Ahrendt S."/>
            <person name="Riley R."/>
            <person name="Andreopoulos W."/>
            <person name="LaButti K."/>
            <person name="Pangilinan J."/>
            <person name="Ruiz-duenas F.J."/>
            <person name="Barrasa J.M."/>
            <person name="Sanchez-Garcia M."/>
            <person name="Camarero S."/>
            <person name="Miyauchi S."/>
            <person name="Serrano A."/>
            <person name="Linde D."/>
            <person name="Babiker R."/>
            <person name="Drula E."/>
            <person name="Ayuso-Fernandez I."/>
            <person name="Pacheco R."/>
            <person name="Padilla G."/>
            <person name="Ferreira P."/>
            <person name="Barriuso J."/>
            <person name="Kellner H."/>
            <person name="Castanera R."/>
            <person name="Alfaro M."/>
            <person name="Ramirez L."/>
            <person name="Pisabarro A.G."/>
            <person name="Kuo A."/>
            <person name="Tritt A."/>
            <person name="Lipzen A."/>
            <person name="He G."/>
            <person name="Yan M."/>
            <person name="Ng V."/>
            <person name="Cullen D."/>
            <person name="Martin F."/>
            <person name="Rosso M.-N."/>
            <person name="Henrissat B."/>
            <person name="Hibbett D."/>
            <person name="Martinez A.T."/>
            <person name="Grigoriev I.V."/>
        </authorList>
    </citation>
    <scope>NUCLEOTIDE SEQUENCE</scope>
    <source>
        <strain evidence="3">AH 44721</strain>
    </source>
</reference>
<gene>
    <name evidence="3" type="ORF">CPB84DRAFT_173705</name>
</gene>
<protein>
    <submittedName>
        <fullName evidence="3">CHAT domain-containing protein</fullName>
    </submittedName>
</protein>
<organism evidence="3 4">
    <name type="scientific">Gymnopilus junonius</name>
    <name type="common">Spectacular rustgill mushroom</name>
    <name type="synonym">Gymnopilus spectabilis subsp. junonius</name>
    <dbReference type="NCBI Taxonomy" id="109634"/>
    <lineage>
        <taxon>Eukaryota</taxon>
        <taxon>Fungi</taxon>
        <taxon>Dikarya</taxon>
        <taxon>Basidiomycota</taxon>
        <taxon>Agaricomycotina</taxon>
        <taxon>Agaricomycetes</taxon>
        <taxon>Agaricomycetidae</taxon>
        <taxon>Agaricales</taxon>
        <taxon>Agaricineae</taxon>
        <taxon>Hymenogastraceae</taxon>
        <taxon>Gymnopilus</taxon>
    </lineage>
</organism>
<dbReference type="Pfam" id="PF12770">
    <property type="entry name" value="CHAT"/>
    <property type="match status" value="1"/>
</dbReference>
<evidence type="ECO:0000259" key="2">
    <source>
        <dbReference type="Pfam" id="PF12770"/>
    </source>
</evidence>
<feature type="domain" description="CHAT" evidence="2">
    <location>
        <begin position="589"/>
        <end position="875"/>
    </location>
</feature>
<feature type="compositionally biased region" description="Acidic residues" evidence="1">
    <location>
        <begin position="296"/>
        <end position="307"/>
    </location>
</feature>